<dbReference type="PANTHER" id="PTHR24067">
    <property type="entry name" value="UBIQUITIN-CONJUGATING ENZYME E2"/>
    <property type="match status" value="1"/>
</dbReference>
<proteinExistence type="predicted"/>
<name>A0A2I9LPX7_9SCOR</name>
<dbReference type="FunFam" id="3.10.110.10:FF:000086">
    <property type="entry name" value="Ubiquitin-conjugating enzyme E2 J1"/>
    <property type="match status" value="1"/>
</dbReference>
<keyword evidence="2" id="KW-0472">Membrane</keyword>
<dbReference type="InterPro" id="IPR000608">
    <property type="entry name" value="UBC"/>
</dbReference>
<keyword evidence="2" id="KW-0812">Transmembrane</keyword>
<dbReference type="Gene3D" id="3.10.110.10">
    <property type="entry name" value="Ubiquitin Conjugating Enzyme"/>
    <property type="match status" value="1"/>
</dbReference>
<feature type="compositionally biased region" description="Polar residues" evidence="1">
    <location>
        <begin position="189"/>
        <end position="198"/>
    </location>
</feature>
<keyword evidence="2" id="KW-1133">Transmembrane helix</keyword>
<dbReference type="Pfam" id="PF00179">
    <property type="entry name" value="UQ_con"/>
    <property type="match status" value="1"/>
</dbReference>
<reference evidence="4" key="1">
    <citation type="journal article" date="2017" name="Toxicon">
        <title>Venom-gland transcriptomics and venom proteomics of the Hentz striped scorpion (Centruroides hentzi; Buthidae) reveal high toxin diversity in a harmless member of a lethal family.</title>
        <authorList>
            <person name="Ward M.J."/>
            <person name="Ellsworth S.A."/>
            <person name="Rokyta D.R."/>
        </authorList>
    </citation>
    <scope>NUCLEOTIDE SEQUENCE</scope>
    <source>
        <tissue evidence="4">Venom gland</tissue>
    </source>
</reference>
<evidence type="ECO:0000313" key="4">
    <source>
        <dbReference type="EMBL" id="MBW20433.1"/>
    </source>
</evidence>
<dbReference type="SUPFAM" id="SSF54495">
    <property type="entry name" value="UBC-like"/>
    <property type="match status" value="1"/>
</dbReference>
<feature type="transmembrane region" description="Helical" evidence="2">
    <location>
        <begin position="253"/>
        <end position="271"/>
    </location>
</feature>
<feature type="compositionally biased region" description="Low complexity" evidence="1">
    <location>
        <begin position="238"/>
        <end position="248"/>
    </location>
</feature>
<dbReference type="CDD" id="cd23799">
    <property type="entry name" value="UBCc_UBE2J"/>
    <property type="match status" value="1"/>
</dbReference>
<organism evidence="4">
    <name type="scientific">Centruroides hentzi</name>
    <dbReference type="NCBI Taxonomy" id="88313"/>
    <lineage>
        <taxon>Eukaryota</taxon>
        <taxon>Metazoa</taxon>
        <taxon>Ecdysozoa</taxon>
        <taxon>Arthropoda</taxon>
        <taxon>Chelicerata</taxon>
        <taxon>Arachnida</taxon>
        <taxon>Scorpiones</taxon>
        <taxon>Buthida</taxon>
        <taxon>Buthoidea</taxon>
        <taxon>Buthidae</taxon>
        <taxon>Centruroides</taxon>
    </lineage>
</organism>
<protein>
    <submittedName>
        <fullName evidence="4">Ubiquitin conjugating protein</fullName>
    </submittedName>
</protein>
<evidence type="ECO:0000259" key="3">
    <source>
        <dbReference type="PROSITE" id="PS50127"/>
    </source>
</evidence>
<dbReference type="EMBL" id="GFWZ01000443">
    <property type="protein sequence ID" value="MBW20433.1"/>
    <property type="molecule type" value="Transcribed_RNA"/>
</dbReference>
<sequence length="273" mass="30195">METKYNMKSPAVKRLMKEAMELRNPTEEYYAQPLEENLFEWHFTVRGPPETDFDSGLYHGRIVLPPEYPMKPPSIILLTPNGRFEIQKKICLSISGHHPESWQPSWSIRTALLAIIGFMPTHGNGAIGSLDYTPAERKILAKNSHSWSCSHCGPIAGLLLERSRGPETAATSKEARELATQISFKGESYRTNYASTRTPEAPTLPGDARRESAPPPPAPGLRESEARPDGREEEEEAGSPAPAPAGSRRPYTAAVWALGALIAALLLRRLLFL</sequence>
<feature type="domain" description="UBC core" evidence="3">
    <location>
        <begin position="10"/>
        <end position="162"/>
    </location>
</feature>
<dbReference type="InterPro" id="IPR016135">
    <property type="entry name" value="UBQ-conjugating_enzyme/RWD"/>
</dbReference>
<dbReference type="AlphaFoldDB" id="A0A2I9LPX7"/>
<evidence type="ECO:0000256" key="2">
    <source>
        <dbReference type="SAM" id="Phobius"/>
    </source>
</evidence>
<dbReference type="PROSITE" id="PS50127">
    <property type="entry name" value="UBC_2"/>
    <property type="match status" value="1"/>
</dbReference>
<feature type="region of interest" description="Disordered" evidence="1">
    <location>
        <begin position="189"/>
        <end position="248"/>
    </location>
</feature>
<dbReference type="InterPro" id="IPR050113">
    <property type="entry name" value="Ub_conjugating_enzyme"/>
</dbReference>
<dbReference type="SMART" id="SM00212">
    <property type="entry name" value="UBCc"/>
    <property type="match status" value="1"/>
</dbReference>
<evidence type="ECO:0000256" key="1">
    <source>
        <dbReference type="SAM" id="MobiDB-lite"/>
    </source>
</evidence>
<accession>A0A2I9LPX7</accession>